<comment type="subcellular location">
    <subcellularLocation>
        <location evidence="9">Cytoplasm</location>
    </subcellularLocation>
</comment>
<keyword evidence="3 9" id="KW-0436">Ligase</keyword>
<evidence type="ECO:0000256" key="1">
    <source>
        <dbReference type="ARBA" id="ARBA00005594"/>
    </source>
</evidence>
<name>A0A833ECL1_CALS0</name>
<dbReference type="GO" id="GO:0005524">
    <property type="term" value="F:ATP binding"/>
    <property type="evidence" value="ECO:0007669"/>
    <property type="project" value="UniProtKB-UniRule"/>
</dbReference>
<dbReference type="Gene3D" id="3.40.50.620">
    <property type="entry name" value="HUPs"/>
    <property type="match status" value="1"/>
</dbReference>
<keyword evidence="4 9" id="KW-0547">Nucleotide-binding</keyword>
<dbReference type="GO" id="GO:0004830">
    <property type="term" value="F:tryptophan-tRNA ligase activity"/>
    <property type="evidence" value="ECO:0007669"/>
    <property type="project" value="UniProtKB-UniRule"/>
</dbReference>
<keyword evidence="7 9" id="KW-0030">Aminoacyl-tRNA synthetase</keyword>
<feature type="short sequence motif" description="'KMSKS' region" evidence="9">
    <location>
        <begin position="261"/>
        <end position="265"/>
    </location>
</feature>
<dbReference type="PROSITE" id="PS00178">
    <property type="entry name" value="AA_TRNA_LIGASE_I"/>
    <property type="match status" value="1"/>
</dbReference>
<comment type="function">
    <text evidence="9">Catalyzes the attachment of tryptophan to tRNA(Trp).</text>
</comment>
<dbReference type="HAMAP" id="MF_00140_A">
    <property type="entry name" value="Trp_tRNA_synth_A"/>
    <property type="match status" value="1"/>
</dbReference>
<dbReference type="InterPro" id="IPR001412">
    <property type="entry name" value="aa-tRNA-synth_I_CS"/>
</dbReference>
<keyword evidence="6 9" id="KW-0648">Protein biosynthesis</keyword>
<comment type="caution">
    <text evidence="9">Lacks conserved residue(s) required for the propagation of feature annotation.</text>
</comment>
<evidence type="ECO:0000256" key="7">
    <source>
        <dbReference type="ARBA" id="ARBA00023146"/>
    </source>
</evidence>
<keyword evidence="5 9" id="KW-0067">ATP-binding</keyword>
<evidence type="ECO:0000256" key="10">
    <source>
        <dbReference type="RuleBase" id="RU363036"/>
    </source>
</evidence>
<comment type="caution">
    <text evidence="11">The sequence shown here is derived from an EMBL/GenBank/DDBJ whole genome shotgun (WGS) entry which is preliminary data.</text>
</comment>
<accession>A0A833ECL1</accession>
<comment type="catalytic activity">
    <reaction evidence="8 9">
        <text>tRNA(Trp) + L-tryptophan + ATP = L-tryptophyl-tRNA(Trp) + AMP + diphosphate + H(+)</text>
        <dbReference type="Rhea" id="RHEA:24080"/>
        <dbReference type="Rhea" id="RHEA-COMP:9671"/>
        <dbReference type="Rhea" id="RHEA-COMP:9705"/>
        <dbReference type="ChEBI" id="CHEBI:15378"/>
        <dbReference type="ChEBI" id="CHEBI:30616"/>
        <dbReference type="ChEBI" id="CHEBI:33019"/>
        <dbReference type="ChEBI" id="CHEBI:57912"/>
        <dbReference type="ChEBI" id="CHEBI:78442"/>
        <dbReference type="ChEBI" id="CHEBI:78535"/>
        <dbReference type="ChEBI" id="CHEBI:456215"/>
        <dbReference type="EC" id="6.1.1.2"/>
    </reaction>
</comment>
<dbReference type="InterPro" id="IPR020653">
    <property type="entry name" value="Tryptophan-tRNA-ligase_arc"/>
</dbReference>
<dbReference type="CDD" id="cd00806">
    <property type="entry name" value="TrpRS_core"/>
    <property type="match status" value="1"/>
</dbReference>
<evidence type="ECO:0000256" key="3">
    <source>
        <dbReference type="ARBA" id="ARBA00022598"/>
    </source>
</evidence>
<dbReference type="AlphaFoldDB" id="A0A833ECL1"/>
<evidence type="ECO:0000313" key="11">
    <source>
        <dbReference type="EMBL" id="HIQ29915.1"/>
    </source>
</evidence>
<evidence type="ECO:0000256" key="6">
    <source>
        <dbReference type="ARBA" id="ARBA00022917"/>
    </source>
</evidence>
<evidence type="ECO:0000256" key="9">
    <source>
        <dbReference type="HAMAP-Rule" id="MF_00140"/>
    </source>
</evidence>
<evidence type="ECO:0000256" key="5">
    <source>
        <dbReference type="ARBA" id="ARBA00022840"/>
    </source>
</evidence>
<evidence type="ECO:0000313" key="12">
    <source>
        <dbReference type="Proteomes" id="UP000608579"/>
    </source>
</evidence>
<comment type="similarity">
    <text evidence="1 9 10">Belongs to the class-I aminoacyl-tRNA synthetase family.</text>
</comment>
<dbReference type="SUPFAM" id="SSF52374">
    <property type="entry name" value="Nucleotidylyl transferase"/>
    <property type="match status" value="1"/>
</dbReference>
<dbReference type="EC" id="6.1.1.2" evidence="9"/>
<keyword evidence="2 9" id="KW-0963">Cytoplasm</keyword>
<dbReference type="InterPro" id="IPR002305">
    <property type="entry name" value="aa-tRNA-synth_Ic"/>
</dbReference>
<reference evidence="11" key="1">
    <citation type="journal article" date="2020" name="ISME J.">
        <title>Gammaproteobacteria mediating utilization of methyl-, sulfur- and petroleum organic compounds in deep ocean hydrothermal plumes.</title>
        <authorList>
            <person name="Zhou Z."/>
            <person name="Liu Y."/>
            <person name="Pan J."/>
            <person name="Cron B.R."/>
            <person name="Toner B.M."/>
            <person name="Anantharaman K."/>
            <person name="Breier J.A."/>
            <person name="Dick G.J."/>
            <person name="Li M."/>
        </authorList>
    </citation>
    <scope>NUCLEOTIDE SEQUENCE</scope>
    <source>
        <strain evidence="11">SZUA-1515</strain>
    </source>
</reference>
<dbReference type="PANTHER" id="PTHR10055:SF1">
    <property type="entry name" value="TRYPTOPHAN--TRNA LIGASE, CYTOPLASMIC"/>
    <property type="match status" value="1"/>
</dbReference>
<organism evidence="11 12">
    <name type="scientific">Caldiarchaeum subterraneum</name>
    <dbReference type="NCBI Taxonomy" id="311458"/>
    <lineage>
        <taxon>Archaea</taxon>
        <taxon>Nitrososphaerota</taxon>
        <taxon>Candidatus Caldarchaeales</taxon>
        <taxon>Candidatus Caldarchaeaceae</taxon>
        <taxon>Candidatus Caldarchaeum</taxon>
    </lineage>
</organism>
<proteinExistence type="inferred from homology"/>
<dbReference type="InterPro" id="IPR002306">
    <property type="entry name" value="Trp-tRNA-ligase"/>
</dbReference>
<dbReference type="Gene3D" id="1.10.240.10">
    <property type="entry name" value="Tyrosyl-Transfer RNA Synthetase"/>
    <property type="match status" value="1"/>
</dbReference>
<evidence type="ECO:0000256" key="2">
    <source>
        <dbReference type="ARBA" id="ARBA00022490"/>
    </source>
</evidence>
<dbReference type="PRINTS" id="PR01039">
    <property type="entry name" value="TRNASYNTHTRP"/>
</dbReference>
<dbReference type="EMBL" id="DQVM01000098">
    <property type="protein sequence ID" value="HIQ29915.1"/>
    <property type="molecule type" value="Genomic_DNA"/>
</dbReference>
<dbReference type="FunFam" id="1.10.240.10:FF:000007">
    <property type="entry name" value="Tryptophan--tRNA ligase"/>
    <property type="match status" value="1"/>
</dbReference>
<protein>
    <recommendedName>
        <fullName evidence="9">Tryptophan--tRNA ligase</fullName>
        <ecNumber evidence="9">6.1.1.2</ecNumber>
    </recommendedName>
    <alternativeName>
        <fullName evidence="9">Tryptophanyl-tRNA synthetase</fullName>
        <shortName evidence="9">TrpRS</shortName>
    </alternativeName>
</protein>
<dbReference type="NCBIfam" id="NF008927">
    <property type="entry name" value="PRK12285.1-4"/>
    <property type="match status" value="1"/>
</dbReference>
<evidence type="ECO:0000256" key="4">
    <source>
        <dbReference type="ARBA" id="ARBA00022741"/>
    </source>
</evidence>
<dbReference type="PANTHER" id="PTHR10055">
    <property type="entry name" value="TRYPTOPHANYL-TRNA SYNTHETASE"/>
    <property type="match status" value="1"/>
</dbReference>
<evidence type="ECO:0000256" key="8">
    <source>
        <dbReference type="ARBA" id="ARBA00049929"/>
    </source>
</evidence>
<dbReference type="GO" id="GO:0006436">
    <property type="term" value="P:tryptophanyl-tRNA aminoacylation"/>
    <property type="evidence" value="ECO:0007669"/>
    <property type="project" value="UniProtKB-UniRule"/>
</dbReference>
<dbReference type="Pfam" id="PF00579">
    <property type="entry name" value="tRNA-synt_1b"/>
    <property type="match status" value="1"/>
</dbReference>
<dbReference type="InterPro" id="IPR014729">
    <property type="entry name" value="Rossmann-like_a/b/a_fold"/>
</dbReference>
<dbReference type="NCBIfam" id="TIGR00233">
    <property type="entry name" value="trpS"/>
    <property type="match status" value="1"/>
</dbReference>
<dbReference type="Proteomes" id="UP000608579">
    <property type="component" value="Unassembled WGS sequence"/>
</dbReference>
<dbReference type="GO" id="GO:0005737">
    <property type="term" value="C:cytoplasm"/>
    <property type="evidence" value="ECO:0007669"/>
    <property type="project" value="UniProtKB-SubCell"/>
</dbReference>
<gene>
    <name evidence="9" type="primary">trpS</name>
    <name evidence="11" type="ORF">EYH45_05060</name>
</gene>
<sequence>MFGDEKQGNNEFVVTPWHVAGKVDYQKLIEQFGTDEITQELLTRFERLAGGSHHMFRRRVFFSHRDLDKVLDDYERGRGFFLYTGRGPSGPMHVGHLIPFHLTRWLQERFDVNVYIEITDDEKFLEESRGLTLEQSRYWAYENALDIAAVGFDPDKTFIFTDVDYIGNMYPIALKVARKINFSWVRAVFGFNQQTNIGMVFYPAIQIVPTMFERKRCLIPAAIDQDPYWRVQRDIAESLGYYKAAAIHSRFLMPLTGPEGKMSASQRESAVFLNDDPKTIRKKIWRAFSGGQSTLELHRKLGGNPDIDVAYQWLYYFFEPDDDRIKQLHDDYRSGKLTSGDMKSILIERLTEFVERHQTSREEVKDKLHLYMREGRLAQRMWETKFGLEE</sequence>